<name>A0A413SXX6_9BACT</name>
<dbReference type="EMBL" id="QSFT01000023">
    <property type="protein sequence ID" value="RHA74464.1"/>
    <property type="molecule type" value="Genomic_DNA"/>
</dbReference>
<dbReference type="InterPro" id="IPR025591">
    <property type="entry name" value="RloB"/>
</dbReference>
<reference evidence="1 2" key="1">
    <citation type="submission" date="2018-08" db="EMBL/GenBank/DDBJ databases">
        <title>A genome reference for cultivated species of the human gut microbiota.</title>
        <authorList>
            <person name="Zou Y."/>
            <person name="Xue W."/>
            <person name="Luo G."/>
        </authorList>
    </citation>
    <scope>NUCLEOTIDE SEQUENCE [LARGE SCALE GENOMIC DNA]</scope>
    <source>
        <strain evidence="1 2">AM42-38</strain>
    </source>
</reference>
<comment type="caution">
    <text evidence="1">The sequence shown here is derived from an EMBL/GenBank/DDBJ whole genome shotgun (WGS) entry which is preliminary data.</text>
</comment>
<sequence>MTKREGMEQIRPLEYTIKIYGEGFTEWFYFDGLRTNNRFRFSMVPEVPKNSRSSYKQNLKLIDKELKKKPQERADALFLVIDTDTLVNNKEQYNLYLATKEKYKKQGVIFIESHPCIELWFLYHLADRFARTNYETYEALRPAVEKVLPGYDKTARYYQKNQFFRENILMDTTKRAQAIDYAIRSCKYTPVANEIANYSEIFKAIHFFRLLQKFVEIRTMLAEHLRRPIYLSHEIEQHKQLHVYWEEKDNKQLCCTLKYKEAKLFCFFADGTVFEMNDREPLTHAPEIISRIELTINQL</sequence>
<organism evidence="1 2">
    <name type="scientific">Phocaeicola coprophilus</name>
    <dbReference type="NCBI Taxonomy" id="387090"/>
    <lineage>
        <taxon>Bacteria</taxon>
        <taxon>Pseudomonadati</taxon>
        <taxon>Bacteroidota</taxon>
        <taxon>Bacteroidia</taxon>
        <taxon>Bacteroidales</taxon>
        <taxon>Bacteroidaceae</taxon>
        <taxon>Phocaeicola</taxon>
    </lineage>
</organism>
<evidence type="ECO:0000313" key="1">
    <source>
        <dbReference type="EMBL" id="RHA74464.1"/>
    </source>
</evidence>
<proteinExistence type="predicted"/>
<dbReference type="Pfam" id="PF13707">
    <property type="entry name" value="RloB"/>
    <property type="match status" value="1"/>
</dbReference>
<dbReference type="Proteomes" id="UP000283855">
    <property type="component" value="Unassembled WGS sequence"/>
</dbReference>
<accession>A0A413SXX6</accession>
<gene>
    <name evidence="1" type="ORF">DW921_10445</name>
</gene>
<evidence type="ECO:0000313" key="2">
    <source>
        <dbReference type="Proteomes" id="UP000283855"/>
    </source>
</evidence>
<dbReference type="AlphaFoldDB" id="A0A413SXX6"/>
<protein>
    <submittedName>
        <fullName evidence="1">RloB domain-containing protein</fullName>
    </submittedName>
</protein>